<keyword evidence="2" id="KW-1185">Reference proteome</keyword>
<protein>
    <submittedName>
        <fullName evidence="1">Uncharacterized protein</fullName>
    </submittedName>
</protein>
<proteinExistence type="predicted"/>
<dbReference type="Proteomes" id="UP001602013">
    <property type="component" value="Unassembled WGS sequence"/>
</dbReference>
<organism evidence="1 2">
    <name type="scientific">Microtetraspora malaysiensis</name>
    <dbReference type="NCBI Taxonomy" id="161358"/>
    <lineage>
        <taxon>Bacteria</taxon>
        <taxon>Bacillati</taxon>
        <taxon>Actinomycetota</taxon>
        <taxon>Actinomycetes</taxon>
        <taxon>Streptosporangiales</taxon>
        <taxon>Streptosporangiaceae</taxon>
        <taxon>Microtetraspora</taxon>
    </lineage>
</organism>
<gene>
    <name evidence="1" type="ORF">ACFYXI_07785</name>
</gene>
<dbReference type="RefSeq" id="WP_387409477.1">
    <property type="nucleotide sequence ID" value="NZ_JBIASD010000004.1"/>
</dbReference>
<name>A0ABW6SKS3_9ACTN</name>
<evidence type="ECO:0000313" key="1">
    <source>
        <dbReference type="EMBL" id="MFF3665481.1"/>
    </source>
</evidence>
<evidence type="ECO:0000313" key="2">
    <source>
        <dbReference type="Proteomes" id="UP001602013"/>
    </source>
</evidence>
<dbReference type="EMBL" id="JBIASD010000004">
    <property type="protein sequence ID" value="MFF3665481.1"/>
    <property type="molecule type" value="Genomic_DNA"/>
</dbReference>
<accession>A0ABW6SKS3</accession>
<reference evidence="1 2" key="1">
    <citation type="submission" date="2024-10" db="EMBL/GenBank/DDBJ databases">
        <title>The Natural Products Discovery Center: Release of the First 8490 Sequenced Strains for Exploring Actinobacteria Biosynthetic Diversity.</title>
        <authorList>
            <person name="Kalkreuter E."/>
            <person name="Kautsar S.A."/>
            <person name="Yang D."/>
            <person name="Bader C.D."/>
            <person name="Teijaro C.N."/>
            <person name="Fluegel L."/>
            <person name="Davis C.M."/>
            <person name="Simpson J.R."/>
            <person name="Lauterbach L."/>
            <person name="Steele A.D."/>
            <person name="Gui C."/>
            <person name="Meng S."/>
            <person name="Li G."/>
            <person name="Viehrig K."/>
            <person name="Ye F."/>
            <person name="Su P."/>
            <person name="Kiefer A.F."/>
            <person name="Nichols A."/>
            <person name="Cepeda A.J."/>
            <person name="Yan W."/>
            <person name="Fan B."/>
            <person name="Jiang Y."/>
            <person name="Adhikari A."/>
            <person name="Zheng C.-J."/>
            <person name="Schuster L."/>
            <person name="Cowan T.M."/>
            <person name="Smanski M.J."/>
            <person name="Chevrette M.G."/>
            <person name="De Carvalho L.P.S."/>
            <person name="Shen B."/>
        </authorList>
    </citation>
    <scope>NUCLEOTIDE SEQUENCE [LARGE SCALE GENOMIC DNA]</scope>
    <source>
        <strain evidence="1 2">NPDC002173</strain>
    </source>
</reference>
<sequence length="322" mass="32642">MLSPGPNVTITGSGSGADPYVISAAAGSANCDDIRACVCQSAGPGLECGADNKLRVKISGSPGNTVMLDADGGVYGAGGSGGGGLEFVSTQGGSCIGLGGQGTPGSPLTAAPIVDGGDGNLLQCTPNGMRAALAVGGCGLTGDGSPAAPLKLGTGAWSYPCPPTSGEAITCDENGVLRGSPRSGVYFVQDTFTREYANLAVPADTPGAPKLIETRTLDIRNRGSCRVAHVIGEHEVDVQFDLPAGATASYGIQTDAMWFVRNSGPGTTFGTHVQTTKVFDVGTIPPATTITDQLEIRMGRGTGGATYTRIQTFMRYWIFAIL</sequence>
<comment type="caution">
    <text evidence="1">The sequence shown here is derived from an EMBL/GenBank/DDBJ whole genome shotgun (WGS) entry which is preliminary data.</text>
</comment>